<evidence type="ECO:0000313" key="4">
    <source>
        <dbReference type="Proteomes" id="UP000019140"/>
    </source>
</evidence>
<feature type="domain" description="Transposase zinc-binding" evidence="2">
    <location>
        <begin position="27"/>
        <end position="116"/>
    </location>
</feature>
<dbReference type="InterPro" id="IPR026889">
    <property type="entry name" value="Zn_Tnp"/>
</dbReference>
<dbReference type="PATRIC" id="fig|1429439.4.peg.1072"/>
<comment type="caution">
    <text evidence="3">The sequence shown here is derived from an EMBL/GenBank/DDBJ whole genome shotgun (WGS) entry which is preliminary data.</text>
</comment>
<dbReference type="InterPro" id="IPR007069">
    <property type="entry name" value="Transposase_32"/>
</dbReference>
<organism evidence="3 4">
    <name type="scientific">Candidatus Entotheonella gemina</name>
    <dbReference type="NCBI Taxonomy" id="1429439"/>
    <lineage>
        <taxon>Bacteria</taxon>
        <taxon>Pseudomonadati</taxon>
        <taxon>Nitrospinota/Tectimicrobiota group</taxon>
        <taxon>Candidatus Tectimicrobiota</taxon>
        <taxon>Candidatus Entotheonellia</taxon>
        <taxon>Candidatus Entotheonellales</taxon>
        <taxon>Candidatus Entotheonellaceae</taxon>
        <taxon>Candidatus Entotheonella</taxon>
    </lineage>
</organism>
<keyword evidence="4" id="KW-1185">Reference proteome</keyword>
<dbReference type="HOGENOM" id="CLU_038153_1_0_7"/>
<dbReference type="Pfam" id="PF14319">
    <property type="entry name" value="Zn_Tnp_IS91"/>
    <property type="match status" value="1"/>
</dbReference>
<accession>W4MEH4</accession>
<evidence type="ECO:0000259" key="1">
    <source>
        <dbReference type="Pfam" id="PF04986"/>
    </source>
</evidence>
<protein>
    <submittedName>
        <fullName evidence="3">Uncharacterized protein</fullName>
    </submittedName>
</protein>
<dbReference type="Proteomes" id="UP000019140">
    <property type="component" value="Unassembled WGS sequence"/>
</dbReference>
<dbReference type="GO" id="GO:0004803">
    <property type="term" value="F:transposase activity"/>
    <property type="evidence" value="ECO:0007669"/>
    <property type="project" value="InterPro"/>
</dbReference>
<dbReference type="Pfam" id="PF04986">
    <property type="entry name" value="Y2_Tnp"/>
    <property type="match status" value="1"/>
</dbReference>
<gene>
    <name evidence="3" type="ORF">ETSY2_06210</name>
</gene>
<dbReference type="PANTHER" id="PTHR37023:SF1">
    <property type="entry name" value="ISSOD25 TRANSPOSASE TNPA_ISSOD25"/>
    <property type="match status" value="1"/>
</dbReference>
<feature type="domain" description="Transposase IS801/IS1294" evidence="1">
    <location>
        <begin position="156"/>
        <end position="322"/>
    </location>
</feature>
<reference evidence="3 4" key="1">
    <citation type="journal article" date="2014" name="Nature">
        <title>An environmental bacterial taxon with a large and distinct metabolic repertoire.</title>
        <authorList>
            <person name="Wilson M.C."/>
            <person name="Mori T."/>
            <person name="Ruckert C."/>
            <person name="Uria A.R."/>
            <person name="Helf M.J."/>
            <person name="Takada K."/>
            <person name="Gernert C."/>
            <person name="Steffens U.A."/>
            <person name="Heycke N."/>
            <person name="Schmitt S."/>
            <person name="Rinke C."/>
            <person name="Helfrich E.J."/>
            <person name="Brachmann A.O."/>
            <person name="Gurgui C."/>
            <person name="Wakimoto T."/>
            <person name="Kracht M."/>
            <person name="Crusemann M."/>
            <person name="Hentschel U."/>
            <person name="Abe I."/>
            <person name="Matsunaga S."/>
            <person name="Kalinowski J."/>
            <person name="Takeyama H."/>
            <person name="Piel J."/>
        </authorList>
    </citation>
    <scope>NUCLEOTIDE SEQUENCE [LARGE SCALE GENOMIC DNA]</scope>
    <source>
        <strain evidence="4">TSY2</strain>
    </source>
</reference>
<name>W4MEH4_9BACT</name>
<dbReference type="GO" id="GO:0006313">
    <property type="term" value="P:DNA transposition"/>
    <property type="evidence" value="ECO:0007669"/>
    <property type="project" value="InterPro"/>
</dbReference>
<evidence type="ECO:0000313" key="3">
    <source>
        <dbReference type="EMBL" id="ETX08296.1"/>
    </source>
</evidence>
<proteinExistence type="predicted"/>
<sequence>MLVPEPCEAHLAHASGETRSGLEVADILRRFGPSYTQTHSVSPFEQRIIDDLIACRTASLGGHIEHCIRCGFERQAYNSCRNRHCPKCQTVTKMRWVEARRADLLPTPYFHTGLTLPHELNPLVLTNKRLLLGQLFRSASETLLEFGQSRLGGQLGAIMILHTWDQLLKPHFHLHALVPGGALADRGQTWNPTSATYLFPVKALSTVFRGKYLDALKALYAEQALRLTNVTFELESPKVFATFVKRLRRQKWVVYAKPPFGGPEQTLSYLGRYTHRVAIANHRLLDMQGDQVRFTFRNRQPGDRMEIAQLDAHTCIQRFLLLCG</sequence>
<dbReference type="PANTHER" id="PTHR37023">
    <property type="entry name" value="TRANSPOSASE"/>
    <property type="match status" value="1"/>
</dbReference>
<dbReference type="AlphaFoldDB" id="W4MEH4"/>
<dbReference type="EMBL" id="AZHX01000251">
    <property type="protein sequence ID" value="ETX08296.1"/>
    <property type="molecule type" value="Genomic_DNA"/>
</dbReference>
<dbReference type="GO" id="GO:0003677">
    <property type="term" value="F:DNA binding"/>
    <property type="evidence" value="ECO:0007669"/>
    <property type="project" value="InterPro"/>
</dbReference>
<evidence type="ECO:0000259" key="2">
    <source>
        <dbReference type="Pfam" id="PF14319"/>
    </source>
</evidence>